<dbReference type="NCBIfam" id="NF046081">
    <property type="entry name" value="exosort_XrtX"/>
    <property type="match status" value="1"/>
</dbReference>
<feature type="transmembrane region" description="Helical" evidence="8">
    <location>
        <begin position="87"/>
        <end position="108"/>
    </location>
</feature>
<dbReference type="EMBL" id="CP094534">
    <property type="protein sequence ID" value="UOE35724.1"/>
    <property type="molecule type" value="Genomic_DNA"/>
</dbReference>
<feature type="transmembrane region" description="Helical" evidence="8">
    <location>
        <begin position="115"/>
        <end position="138"/>
    </location>
</feature>
<evidence type="ECO:0000256" key="2">
    <source>
        <dbReference type="ARBA" id="ARBA00022475"/>
    </source>
</evidence>
<sequence length="183" mass="20077">MQSTAPATAPPDNRLLFRFLLVAGALYLAWFFVYQRWLEPDGRLDAALCGQIASSSASLLRIIGFGAAVAPADAQLLLMNGEPSVIVYPPCNGLVLYTLFAGFVLAFPGPGRRKAWFIPAGIALLWLLNVLRVAALALNHHYARQTVDFNHHYTFAIVVYGCIFGLWMLWARRLAPAPHAPAN</sequence>
<dbReference type="Pfam" id="PF09721">
    <property type="entry name" value="Exosortase_EpsH"/>
    <property type="match status" value="1"/>
</dbReference>
<evidence type="ECO:0000256" key="6">
    <source>
        <dbReference type="ARBA" id="ARBA00022989"/>
    </source>
</evidence>
<keyword evidence="7 8" id="KW-0472">Membrane</keyword>
<dbReference type="InterPro" id="IPR026392">
    <property type="entry name" value="Exo/Archaeosortase_dom"/>
</dbReference>
<evidence type="ECO:0000256" key="5">
    <source>
        <dbReference type="ARBA" id="ARBA00022801"/>
    </source>
</evidence>
<proteinExistence type="predicted"/>
<evidence type="ECO:0000256" key="3">
    <source>
        <dbReference type="ARBA" id="ARBA00022670"/>
    </source>
</evidence>
<dbReference type="RefSeq" id="WP_243518315.1">
    <property type="nucleotide sequence ID" value="NZ_CP094534.1"/>
</dbReference>
<protein>
    <submittedName>
        <fullName evidence="9">Exosortase/archaeosortase family protein</fullName>
    </submittedName>
</protein>
<feature type="transmembrane region" description="Helical" evidence="8">
    <location>
        <begin position="150"/>
        <end position="170"/>
    </location>
</feature>
<evidence type="ECO:0000256" key="7">
    <source>
        <dbReference type="ARBA" id="ARBA00023136"/>
    </source>
</evidence>
<reference evidence="9 10" key="1">
    <citation type="submission" date="2022-03" db="EMBL/GenBank/DDBJ databases">
        <title>Hymenobactersp. isolated from the air.</title>
        <authorList>
            <person name="Won M."/>
            <person name="Kwon S.-W."/>
        </authorList>
    </citation>
    <scope>NUCLEOTIDE SEQUENCE [LARGE SCALE GENOMIC DNA]</scope>
    <source>
        <strain evidence="9 10">KACC 22596</strain>
    </source>
</reference>
<keyword evidence="2" id="KW-1003">Cell membrane</keyword>
<keyword evidence="10" id="KW-1185">Reference proteome</keyword>
<name>A0ABY4BA00_9BACT</name>
<keyword evidence="6 8" id="KW-1133">Transmembrane helix</keyword>
<accession>A0ABY4BA00</accession>
<feature type="transmembrane region" description="Helical" evidence="8">
    <location>
        <begin position="15"/>
        <end position="34"/>
    </location>
</feature>
<keyword evidence="3" id="KW-0645">Protease</keyword>
<comment type="subcellular location">
    <subcellularLocation>
        <location evidence="1">Cell membrane</location>
        <topology evidence="1">Multi-pass membrane protein</topology>
    </subcellularLocation>
</comment>
<evidence type="ECO:0000313" key="9">
    <source>
        <dbReference type="EMBL" id="UOE35724.1"/>
    </source>
</evidence>
<evidence type="ECO:0000256" key="4">
    <source>
        <dbReference type="ARBA" id="ARBA00022692"/>
    </source>
</evidence>
<gene>
    <name evidence="9" type="ORF">MTP16_08760</name>
</gene>
<dbReference type="Proteomes" id="UP000831390">
    <property type="component" value="Chromosome"/>
</dbReference>
<dbReference type="InterPro" id="IPR019127">
    <property type="entry name" value="Exosortase"/>
</dbReference>
<evidence type="ECO:0000256" key="1">
    <source>
        <dbReference type="ARBA" id="ARBA00004651"/>
    </source>
</evidence>
<evidence type="ECO:0000256" key="8">
    <source>
        <dbReference type="SAM" id="Phobius"/>
    </source>
</evidence>
<keyword evidence="5" id="KW-0378">Hydrolase</keyword>
<evidence type="ECO:0000313" key="10">
    <source>
        <dbReference type="Proteomes" id="UP000831390"/>
    </source>
</evidence>
<organism evidence="9 10">
    <name type="scientific">Hymenobacter monticola</name>
    <dbReference type="NCBI Taxonomy" id="1705399"/>
    <lineage>
        <taxon>Bacteria</taxon>
        <taxon>Pseudomonadati</taxon>
        <taxon>Bacteroidota</taxon>
        <taxon>Cytophagia</taxon>
        <taxon>Cytophagales</taxon>
        <taxon>Hymenobacteraceae</taxon>
        <taxon>Hymenobacter</taxon>
    </lineage>
</organism>
<dbReference type="NCBIfam" id="TIGR04178">
    <property type="entry name" value="exo_archaeo"/>
    <property type="match status" value="1"/>
</dbReference>
<keyword evidence="4 8" id="KW-0812">Transmembrane</keyword>